<dbReference type="EMBL" id="BDSP01000178">
    <property type="protein sequence ID" value="GAX22152.1"/>
    <property type="molecule type" value="Genomic_DNA"/>
</dbReference>
<protein>
    <submittedName>
        <fullName evidence="2">Uncharacterized protein</fullName>
    </submittedName>
</protein>
<dbReference type="OrthoDB" id="43623at2759"/>
<feature type="transmembrane region" description="Helical" evidence="1">
    <location>
        <begin position="20"/>
        <end position="42"/>
    </location>
</feature>
<evidence type="ECO:0000313" key="2">
    <source>
        <dbReference type="EMBL" id="GAX22152.1"/>
    </source>
</evidence>
<sequence length="831" mass="94736">MKSRRQIFYPGRDQGPKKPFHGFIFGYFVMIAAVLSILPLTINTDSIYYREPVYYSVTKNATKIVSEISTPAEISSNHQLCRDISLMSVALKMTKFSIPEKAAALKKATHVFNSVSAFYLDMPGGIFTSVTSNIQTILEGYGMKRITDKKIFDQLAVNHEVLLVENAFLAGIRNVTLCVDESCDTMFRLVIQSEQNREFLPEYLIKCHLNPNCLIWEYSESNYAWESKDYNLTDSVMIVPTMIQNRFDHLAPTSESILPPDRRDIDVAFFGLMNSRRIKLNEQIMNLPSVKQAKLEQNTNTSHIVDAYGRAKICLIAHRFGVFEAAEFHRLSDFIRFGCVPVVEKWVEKTGADEFQRCGGLVMAEYEDLPKSIDRVLTQDMDTLQEMQRRLAWWERGIDWSSFLNASIGARLTTPVERDRIPVEKRSAASKSNSLHPLTQAVFSDYDTFTKNKASTYSETCTGWAEYKEWIERLFTLAPPAPDCDTVRNFTNAYKDISSWKGPLEGTLVLSRIDNKQNKAYSLTNPQETLGGRYAGLTSIWQEAGEKRHLPPSVEMILYANDKPRVRTDLGLPAFTMAGSFTAGSGLPSQWTNHIPFPSYFYLSELQEQTGFWERPSILHFRGRFSENCWSRFKTHRFQWMQTPRFKLALGTSNPSDMDVLDVKLTGFGSVKEPQATEIREALRREYNITMGEWSEQGSVHSRYALAVSGNGWAGATFMRALLSGSCVLFINDNSTDYEGYSRDLGEIYFPFLEKGRDFVETEYHTIAQTVRDLNADPERAYNISQAGLKFAKKYLGPSCALDIVELLAWNYYKYVSKGCPQTFSHVHLQE</sequence>
<reference evidence="2 3" key="1">
    <citation type="journal article" date="2015" name="Plant Cell">
        <title>Oil accumulation by the oleaginous diatom Fistulifera solaris as revealed by the genome and transcriptome.</title>
        <authorList>
            <person name="Tanaka T."/>
            <person name="Maeda Y."/>
            <person name="Veluchamy A."/>
            <person name="Tanaka M."/>
            <person name="Abida H."/>
            <person name="Marechal E."/>
            <person name="Bowler C."/>
            <person name="Muto M."/>
            <person name="Sunaga Y."/>
            <person name="Tanaka M."/>
            <person name="Yoshino T."/>
            <person name="Taniguchi T."/>
            <person name="Fukuda Y."/>
            <person name="Nemoto M."/>
            <person name="Matsumoto M."/>
            <person name="Wong P.S."/>
            <person name="Aburatani S."/>
            <person name="Fujibuchi W."/>
        </authorList>
    </citation>
    <scope>NUCLEOTIDE SEQUENCE [LARGE SCALE GENOMIC DNA]</scope>
    <source>
        <strain evidence="2 3">JPCC DA0580</strain>
    </source>
</reference>
<name>A0A1Z5K7M1_FISSO</name>
<dbReference type="AlphaFoldDB" id="A0A1Z5K7M1"/>
<dbReference type="InParanoid" id="A0A1Z5K7M1"/>
<organism evidence="2 3">
    <name type="scientific">Fistulifera solaris</name>
    <name type="common">Oleaginous diatom</name>
    <dbReference type="NCBI Taxonomy" id="1519565"/>
    <lineage>
        <taxon>Eukaryota</taxon>
        <taxon>Sar</taxon>
        <taxon>Stramenopiles</taxon>
        <taxon>Ochrophyta</taxon>
        <taxon>Bacillariophyta</taxon>
        <taxon>Bacillariophyceae</taxon>
        <taxon>Bacillariophycidae</taxon>
        <taxon>Naviculales</taxon>
        <taxon>Naviculaceae</taxon>
        <taxon>Fistulifera</taxon>
    </lineage>
</organism>
<accession>A0A1Z5K7M1</accession>
<dbReference type="Proteomes" id="UP000198406">
    <property type="component" value="Unassembled WGS sequence"/>
</dbReference>
<keyword evidence="1" id="KW-0812">Transmembrane</keyword>
<keyword evidence="3" id="KW-1185">Reference proteome</keyword>
<proteinExistence type="predicted"/>
<gene>
    <name evidence="2" type="ORF">FisN_39Lh020</name>
</gene>
<evidence type="ECO:0000313" key="3">
    <source>
        <dbReference type="Proteomes" id="UP000198406"/>
    </source>
</evidence>
<comment type="caution">
    <text evidence="2">The sequence shown here is derived from an EMBL/GenBank/DDBJ whole genome shotgun (WGS) entry which is preliminary data.</text>
</comment>
<evidence type="ECO:0000256" key="1">
    <source>
        <dbReference type="SAM" id="Phobius"/>
    </source>
</evidence>
<keyword evidence="1" id="KW-0472">Membrane</keyword>
<keyword evidence="1" id="KW-1133">Transmembrane helix</keyword>